<dbReference type="Gene3D" id="1.25.40.10">
    <property type="entry name" value="Tetratricopeptide repeat domain"/>
    <property type="match status" value="1"/>
</dbReference>
<comment type="caution">
    <text evidence="1">The sequence shown here is derived from an EMBL/GenBank/DDBJ whole genome shotgun (WGS) entry which is preliminary data.</text>
</comment>
<proteinExistence type="predicted"/>
<dbReference type="InterPro" id="IPR010323">
    <property type="entry name" value="DUF924"/>
</dbReference>
<dbReference type="InterPro" id="IPR011990">
    <property type="entry name" value="TPR-like_helical_dom_sf"/>
</dbReference>
<organism evidence="1 2">
    <name type="scientific">Rhodovulum sulfidophilum</name>
    <name type="common">Rhodobacter sulfidophilus</name>
    <dbReference type="NCBI Taxonomy" id="35806"/>
    <lineage>
        <taxon>Bacteria</taxon>
        <taxon>Pseudomonadati</taxon>
        <taxon>Pseudomonadota</taxon>
        <taxon>Alphaproteobacteria</taxon>
        <taxon>Rhodobacterales</taxon>
        <taxon>Paracoccaceae</taxon>
        <taxon>Rhodovulum</taxon>
    </lineage>
</organism>
<dbReference type="Pfam" id="PF06041">
    <property type="entry name" value="DUF924"/>
    <property type="match status" value="1"/>
</dbReference>
<protein>
    <submittedName>
        <fullName evidence="1">DUF924 domain-containing protein</fullName>
    </submittedName>
</protein>
<evidence type="ECO:0000313" key="1">
    <source>
        <dbReference type="EMBL" id="PZQ52110.1"/>
    </source>
</evidence>
<dbReference type="SUPFAM" id="SSF48452">
    <property type="entry name" value="TPR-like"/>
    <property type="match status" value="1"/>
</dbReference>
<dbReference type="AlphaFoldDB" id="A0A2W5QKT2"/>
<sequence length="194" mass="22016">MDQTAEEILAFWFDEVGPEGWYEPPAGLDDDCRRRYAELWDQGRKGAHDSWAACARGSLALMVLLDQLPRNMFRGEARAFASDPEARKVAKRAIAWGHDRQVAEMERQFLYLPLEHSEAGADQARSVRLFMTVEDPESLVHAVAHRNVIRRFGRFPTRNEALGRVSTPEERAYLDEGGYASAVERARESLPRAA</sequence>
<reference evidence="1 2" key="1">
    <citation type="submission" date="2017-08" db="EMBL/GenBank/DDBJ databases">
        <title>Infants hospitalized years apart are colonized by the same room-sourced microbial strains.</title>
        <authorList>
            <person name="Brooks B."/>
            <person name="Olm M.R."/>
            <person name="Firek B.A."/>
            <person name="Baker R."/>
            <person name="Thomas B.C."/>
            <person name="Morowitz M.J."/>
            <person name="Banfield J.F."/>
        </authorList>
    </citation>
    <scope>NUCLEOTIDE SEQUENCE [LARGE SCALE GENOMIC DNA]</scope>
    <source>
        <strain evidence="1">S2_005_002_R2_34</strain>
    </source>
</reference>
<dbReference type="Gene3D" id="1.20.58.320">
    <property type="entry name" value="TPR-like"/>
    <property type="match status" value="1"/>
</dbReference>
<dbReference type="EMBL" id="QFPW01000001">
    <property type="protein sequence ID" value="PZQ52110.1"/>
    <property type="molecule type" value="Genomic_DNA"/>
</dbReference>
<accession>A0A2W5QKT2</accession>
<gene>
    <name evidence="1" type="ORF">DI556_00080</name>
</gene>
<name>A0A2W5QKT2_RHOSU</name>
<dbReference type="Proteomes" id="UP000249185">
    <property type="component" value="Unassembled WGS sequence"/>
</dbReference>
<evidence type="ECO:0000313" key="2">
    <source>
        <dbReference type="Proteomes" id="UP000249185"/>
    </source>
</evidence>